<evidence type="ECO:0008006" key="2">
    <source>
        <dbReference type="Google" id="ProtNLM"/>
    </source>
</evidence>
<protein>
    <recommendedName>
        <fullName evidence="2">Protein ninG</fullName>
    </recommendedName>
</protein>
<dbReference type="Pfam" id="PF05766">
    <property type="entry name" value="NinG"/>
    <property type="match status" value="1"/>
</dbReference>
<comment type="caution">
    <text evidence="1">The sequence shown here is derived from an EMBL/GenBank/DDBJ whole genome shotgun (WGS) entry which is preliminary data.</text>
</comment>
<evidence type="ECO:0000313" key="1">
    <source>
        <dbReference type="EMBL" id="GAF68831.1"/>
    </source>
</evidence>
<accession>X0S0N4</accession>
<name>X0S0N4_9ZZZZ</name>
<reference evidence="1" key="1">
    <citation type="journal article" date="2014" name="Front. Microbiol.">
        <title>High frequency of phylogenetically diverse reductive dehalogenase-homologous genes in deep subseafloor sedimentary metagenomes.</title>
        <authorList>
            <person name="Kawai M."/>
            <person name="Futagami T."/>
            <person name="Toyoda A."/>
            <person name="Takaki Y."/>
            <person name="Nishi S."/>
            <person name="Hori S."/>
            <person name="Arai W."/>
            <person name="Tsubouchi T."/>
            <person name="Morono Y."/>
            <person name="Uchiyama I."/>
            <person name="Ito T."/>
            <person name="Fujiyama A."/>
            <person name="Inagaki F."/>
            <person name="Takami H."/>
        </authorList>
    </citation>
    <scope>NUCLEOTIDE SEQUENCE</scope>
    <source>
        <strain evidence="1">Expedition CK06-06</strain>
    </source>
</reference>
<dbReference type="AlphaFoldDB" id="X0S0N4"/>
<dbReference type="InterPro" id="IPR008713">
    <property type="entry name" value="Phage_lambda_NinG"/>
</dbReference>
<gene>
    <name evidence="1" type="ORF">S01H1_10042</name>
</gene>
<sequence>MPSKKKLTRSKIVKKLDTVFSQYIRLKNSVDEIATCFTCGKQDHWKKLQNGHFQSRKHYTTRWDEINCQVQCAGCNVFKYGEQYKFAVNLDAKYGEGTAERLHIKAQQIIKLSDFELEDMIKRYKNFVDSM</sequence>
<organism evidence="1">
    <name type="scientific">marine sediment metagenome</name>
    <dbReference type="NCBI Taxonomy" id="412755"/>
    <lineage>
        <taxon>unclassified sequences</taxon>
        <taxon>metagenomes</taxon>
        <taxon>ecological metagenomes</taxon>
    </lineage>
</organism>
<proteinExistence type="predicted"/>
<dbReference type="EMBL" id="BARS01005130">
    <property type="protein sequence ID" value="GAF68831.1"/>
    <property type="molecule type" value="Genomic_DNA"/>
</dbReference>